<comment type="caution">
    <text evidence="2">The sequence shown here is derived from an EMBL/GenBank/DDBJ whole genome shotgun (WGS) entry which is preliminary data.</text>
</comment>
<proteinExistence type="predicted"/>
<keyword evidence="3" id="KW-1185">Reference proteome</keyword>
<gene>
    <name evidence="2" type="ORF">HDK90DRAFT_490228</name>
</gene>
<evidence type="ECO:0008006" key="4">
    <source>
        <dbReference type="Google" id="ProtNLM"/>
    </source>
</evidence>
<organism evidence="2 3">
    <name type="scientific">Phyllosticta capitalensis</name>
    <dbReference type="NCBI Taxonomy" id="121624"/>
    <lineage>
        <taxon>Eukaryota</taxon>
        <taxon>Fungi</taxon>
        <taxon>Dikarya</taxon>
        <taxon>Ascomycota</taxon>
        <taxon>Pezizomycotina</taxon>
        <taxon>Dothideomycetes</taxon>
        <taxon>Dothideomycetes incertae sedis</taxon>
        <taxon>Botryosphaeriales</taxon>
        <taxon>Phyllostictaceae</taxon>
        <taxon>Phyllosticta</taxon>
    </lineage>
</organism>
<name>A0ABR1YLV5_9PEZI</name>
<feature type="chain" id="PRO_5046027033" description="Secreted protein" evidence="1">
    <location>
        <begin position="33"/>
        <end position="85"/>
    </location>
</feature>
<feature type="signal peptide" evidence="1">
    <location>
        <begin position="1"/>
        <end position="32"/>
    </location>
</feature>
<evidence type="ECO:0000256" key="1">
    <source>
        <dbReference type="SAM" id="SignalP"/>
    </source>
</evidence>
<dbReference type="Proteomes" id="UP001492380">
    <property type="component" value="Unassembled WGS sequence"/>
</dbReference>
<protein>
    <recommendedName>
        <fullName evidence="4">Secreted protein</fullName>
    </recommendedName>
</protein>
<accession>A0ABR1YLV5</accession>
<keyword evidence="1" id="KW-0732">Signal</keyword>
<reference evidence="2 3" key="1">
    <citation type="submission" date="2024-04" db="EMBL/GenBank/DDBJ databases">
        <title>Phyllosticta paracitricarpa is synonymous to the EU quarantine fungus P. citricarpa based on phylogenomic analyses.</title>
        <authorList>
            <consortium name="Lawrence Berkeley National Laboratory"/>
            <person name="Van Ingen-Buijs V.A."/>
            <person name="Van Westerhoven A.C."/>
            <person name="Haridas S."/>
            <person name="Skiadas P."/>
            <person name="Martin F."/>
            <person name="Groenewald J.Z."/>
            <person name="Crous P.W."/>
            <person name="Seidl M.F."/>
        </authorList>
    </citation>
    <scope>NUCLEOTIDE SEQUENCE [LARGE SCALE GENOMIC DNA]</scope>
    <source>
        <strain evidence="2 3">CBS 123374</strain>
    </source>
</reference>
<dbReference type="EMBL" id="JBBWRZ010000007">
    <property type="protein sequence ID" value="KAK8232472.1"/>
    <property type="molecule type" value="Genomic_DNA"/>
</dbReference>
<evidence type="ECO:0000313" key="2">
    <source>
        <dbReference type="EMBL" id="KAK8232472.1"/>
    </source>
</evidence>
<sequence length="85" mass="8985">MSAGECYCCSCASKSAGAYLALLLFPSAATYSAALCSGTPPSVTWSAISYPSNQQHRILHGAIVPLMMEDITLQRFPFPSLSPTP</sequence>
<evidence type="ECO:0000313" key="3">
    <source>
        <dbReference type="Proteomes" id="UP001492380"/>
    </source>
</evidence>